<gene>
    <name evidence="2" type="ORF">VFPPC_14859</name>
</gene>
<evidence type="ECO:0000259" key="1">
    <source>
        <dbReference type="PROSITE" id="PS50097"/>
    </source>
</evidence>
<dbReference type="InterPro" id="IPR011333">
    <property type="entry name" value="SKP1/BTB/POZ_sf"/>
</dbReference>
<dbReference type="Pfam" id="PF00651">
    <property type="entry name" value="BTB"/>
    <property type="match status" value="1"/>
</dbReference>
<dbReference type="OrthoDB" id="5326346at2759"/>
<comment type="caution">
    <text evidence="2">The sequence shown here is derived from an EMBL/GenBank/DDBJ whole genome shotgun (WGS) entry which is preliminary data.</text>
</comment>
<evidence type="ECO:0000313" key="2">
    <source>
        <dbReference type="EMBL" id="OAQ58805.2"/>
    </source>
</evidence>
<dbReference type="CDD" id="cd18186">
    <property type="entry name" value="BTB_POZ_ZBTB_KLHL-like"/>
    <property type="match status" value="1"/>
</dbReference>
<feature type="domain" description="BTB" evidence="1">
    <location>
        <begin position="20"/>
        <end position="82"/>
    </location>
</feature>
<dbReference type="InterPro" id="IPR000210">
    <property type="entry name" value="BTB/POZ_dom"/>
</dbReference>
<protein>
    <submittedName>
        <fullName evidence="2">BTB/POZ domain-containing protein</fullName>
    </submittedName>
</protein>
<dbReference type="Proteomes" id="UP000078397">
    <property type="component" value="Unassembled WGS sequence"/>
</dbReference>
<keyword evidence="3" id="KW-1185">Reference proteome</keyword>
<dbReference type="KEGG" id="pchm:VFPPC_14859"/>
<dbReference type="STRING" id="1380566.A0A179F029"/>
<organism evidence="2 3">
    <name type="scientific">Pochonia chlamydosporia 170</name>
    <dbReference type="NCBI Taxonomy" id="1380566"/>
    <lineage>
        <taxon>Eukaryota</taxon>
        <taxon>Fungi</taxon>
        <taxon>Dikarya</taxon>
        <taxon>Ascomycota</taxon>
        <taxon>Pezizomycotina</taxon>
        <taxon>Sordariomycetes</taxon>
        <taxon>Hypocreomycetidae</taxon>
        <taxon>Hypocreales</taxon>
        <taxon>Clavicipitaceae</taxon>
        <taxon>Pochonia</taxon>
    </lineage>
</organism>
<sequence>MELPSKDKSQLETVVLHPNGGSALIVGNKRFVVSRDILKVTSDYFKTLFDPSKFKEGRDRNIDILLHEDDPEAMEIMLSILHYRHQESYNQLSPEMLLKVAQHCDKYLCTERMQPRAFRWMQHISEDESIQYYENLSKVAHLFKSVDCLIAISTVAIRSLPPHFGAANTEDEIDGLLFPFHEGSSYRIEIDMEIKNRRAEIGQLLESTTTILRNTSSQQLVAPDVYKYNSG</sequence>
<dbReference type="RefSeq" id="XP_022283979.1">
    <property type="nucleotide sequence ID" value="XM_022428937.1"/>
</dbReference>
<dbReference type="GeneID" id="28856621"/>
<evidence type="ECO:0000313" key="3">
    <source>
        <dbReference type="Proteomes" id="UP000078397"/>
    </source>
</evidence>
<proteinExistence type="predicted"/>
<dbReference type="EMBL" id="LSBJ02000013">
    <property type="protein sequence ID" value="OAQ58805.2"/>
    <property type="molecule type" value="Genomic_DNA"/>
</dbReference>
<dbReference type="Gene3D" id="3.30.710.10">
    <property type="entry name" value="Potassium Channel Kv1.1, Chain A"/>
    <property type="match status" value="1"/>
</dbReference>
<accession>A0A179F029</accession>
<dbReference type="AlphaFoldDB" id="A0A179F029"/>
<dbReference type="PROSITE" id="PS50097">
    <property type="entry name" value="BTB"/>
    <property type="match status" value="1"/>
</dbReference>
<dbReference type="SUPFAM" id="SSF54695">
    <property type="entry name" value="POZ domain"/>
    <property type="match status" value="1"/>
</dbReference>
<name>A0A179F029_METCM</name>
<reference evidence="2 3" key="1">
    <citation type="journal article" date="2016" name="PLoS Pathog.">
        <title>Biosynthesis of antibiotic leucinostatins in bio-control fungus Purpureocillium lilacinum and their inhibition on phytophthora revealed by genome mining.</title>
        <authorList>
            <person name="Wang G."/>
            <person name="Liu Z."/>
            <person name="Lin R."/>
            <person name="Li E."/>
            <person name="Mao Z."/>
            <person name="Ling J."/>
            <person name="Yang Y."/>
            <person name="Yin W.B."/>
            <person name="Xie B."/>
        </authorList>
    </citation>
    <scope>NUCLEOTIDE SEQUENCE [LARGE SCALE GENOMIC DNA]</scope>
    <source>
        <strain evidence="2">170</strain>
    </source>
</reference>